<evidence type="ECO:0000313" key="2">
    <source>
        <dbReference type="Proteomes" id="UP000823927"/>
    </source>
</evidence>
<dbReference type="PRINTS" id="PR00340">
    <property type="entry name" value="PIIGLNB"/>
</dbReference>
<dbReference type="Proteomes" id="UP000823927">
    <property type="component" value="Unassembled WGS sequence"/>
</dbReference>
<reference evidence="1" key="2">
    <citation type="journal article" date="2021" name="PeerJ">
        <title>Extensive microbial diversity within the chicken gut microbiome revealed by metagenomics and culture.</title>
        <authorList>
            <person name="Gilroy R."/>
            <person name="Ravi A."/>
            <person name="Getino M."/>
            <person name="Pursley I."/>
            <person name="Horton D.L."/>
            <person name="Alikhan N.F."/>
            <person name="Baker D."/>
            <person name="Gharbi K."/>
            <person name="Hall N."/>
            <person name="Watson M."/>
            <person name="Adriaenssens E.M."/>
            <person name="Foster-Nyarko E."/>
            <person name="Jarju S."/>
            <person name="Secka A."/>
            <person name="Antonio M."/>
            <person name="Oren A."/>
            <person name="Chaudhuri R.R."/>
            <person name="La Ragione R."/>
            <person name="Hildebrand F."/>
            <person name="Pallen M.J."/>
        </authorList>
    </citation>
    <scope>NUCLEOTIDE SEQUENCE</scope>
    <source>
        <strain evidence="1">CHK178-757</strain>
    </source>
</reference>
<comment type="caution">
    <text evidence="1">The sequence shown here is derived from an EMBL/GenBank/DDBJ whole genome shotgun (WGS) entry which is preliminary data.</text>
</comment>
<evidence type="ECO:0000313" key="1">
    <source>
        <dbReference type="EMBL" id="HIS48798.1"/>
    </source>
</evidence>
<organism evidence="1 2">
    <name type="scientific">Candidatus Scybalocola faecigallinarum</name>
    <dbReference type="NCBI Taxonomy" id="2840941"/>
    <lineage>
        <taxon>Bacteria</taxon>
        <taxon>Bacillati</taxon>
        <taxon>Bacillota</taxon>
        <taxon>Clostridia</taxon>
        <taxon>Lachnospirales</taxon>
        <taxon>Lachnospiraceae</taxon>
        <taxon>Lachnospiraceae incertae sedis</taxon>
        <taxon>Candidatus Scybalocola (ex Gilroy et al. 2021)</taxon>
    </lineage>
</organism>
<reference evidence="1" key="1">
    <citation type="submission" date="2020-10" db="EMBL/GenBank/DDBJ databases">
        <authorList>
            <person name="Gilroy R."/>
        </authorList>
    </citation>
    <scope>NUCLEOTIDE SEQUENCE</scope>
    <source>
        <strain evidence="1">CHK178-757</strain>
    </source>
</reference>
<dbReference type="GO" id="GO:0030234">
    <property type="term" value="F:enzyme regulator activity"/>
    <property type="evidence" value="ECO:0007669"/>
    <property type="project" value="InterPro"/>
</dbReference>
<dbReference type="InterPro" id="IPR002187">
    <property type="entry name" value="N-reg_PII"/>
</dbReference>
<dbReference type="Pfam" id="PF00543">
    <property type="entry name" value="P-II"/>
    <property type="match status" value="1"/>
</dbReference>
<dbReference type="PANTHER" id="PTHR30115:SF11">
    <property type="entry name" value="NITROGEN REGULATORY PROTEIN P-II HOMOLOG"/>
    <property type="match status" value="1"/>
</dbReference>
<dbReference type="SUPFAM" id="SSF54913">
    <property type="entry name" value="GlnB-like"/>
    <property type="match status" value="1"/>
</dbReference>
<dbReference type="GO" id="GO:0005829">
    <property type="term" value="C:cytosol"/>
    <property type="evidence" value="ECO:0007669"/>
    <property type="project" value="TreeGrafter"/>
</dbReference>
<dbReference type="GO" id="GO:0006808">
    <property type="term" value="P:regulation of nitrogen utilization"/>
    <property type="evidence" value="ECO:0007669"/>
    <property type="project" value="InterPro"/>
</dbReference>
<dbReference type="PROSITE" id="PS51343">
    <property type="entry name" value="PII_GLNB_DOM"/>
    <property type="match status" value="1"/>
</dbReference>
<dbReference type="EMBL" id="DVIT01000063">
    <property type="protein sequence ID" value="HIS48798.1"/>
    <property type="molecule type" value="Genomic_DNA"/>
</dbReference>
<dbReference type="Gene3D" id="3.30.70.120">
    <property type="match status" value="1"/>
</dbReference>
<gene>
    <name evidence="1" type="ORF">IAB46_14850</name>
</gene>
<accession>A0A9D1F700</accession>
<sequence>MMIKIEAFVREEKFEDVKAALNAIEVNGITVYQVMGCGAQRGYKELVRGMEVEPQMLPKIKFEIVVSSEEWEEKTIKAIKEAAFTGEVGDGKIFSYEIRSALKIRTGETGYDAIQA</sequence>
<dbReference type="PANTHER" id="PTHR30115">
    <property type="entry name" value="NITROGEN REGULATORY PROTEIN P-II"/>
    <property type="match status" value="1"/>
</dbReference>
<name>A0A9D1F700_9FIRM</name>
<dbReference type="AlphaFoldDB" id="A0A9D1F700"/>
<dbReference type="InterPro" id="IPR015867">
    <property type="entry name" value="N-reg_PII/ATP_PRibTrfase_C"/>
</dbReference>
<proteinExistence type="predicted"/>
<protein>
    <submittedName>
        <fullName evidence="1">P-II family nitrogen regulator</fullName>
    </submittedName>
</protein>
<dbReference type="SMART" id="SM00938">
    <property type="entry name" value="P-II"/>
    <property type="match status" value="1"/>
</dbReference>
<dbReference type="GO" id="GO:0005524">
    <property type="term" value="F:ATP binding"/>
    <property type="evidence" value="ECO:0007669"/>
    <property type="project" value="TreeGrafter"/>
</dbReference>
<dbReference type="InterPro" id="IPR011322">
    <property type="entry name" value="N-reg_PII-like_a/b"/>
</dbReference>